<dbReference type="FunFam" id="1.20.1260.100:FF:000001">
    <property type="entry name" value="translocator protein 2"/>
    <property type="match status" value="1"/>
</dbReference>
<evidence type="ECO:0000256" key="5">
    <source>
        <dbReference type="ARBA" id="ARBA00023136"/>
    </source>
</evidence>
<evidence type="ECO:0000256" key="6">
    <source>
        <dbReference type="SAM" id="Phobius"/>
    </source>
</evidence>
<feature type="transmembrane region" description="Helical" evidence="6">
    <location>
        <begin position="57"/>
        <end position="78"/>
    </location>
</feature>
<evidence type="ECO:0000256" key="4">
    <source>
        <dbReference type="ARBA" id="ARBA00022989"/>
    </source>
</evidence>
<dbReference type="PIRSF" id="PIRSF005859">
    <property type="entry name" value="PBR"/>
    <property type="match status" value="1"/>
</dbReference>
<evidence type="ECO:0000256" key="2">
    <source>
        <dbReference type="ARBA" id="ARBA00007524"/>
    </source>
</evidence>
<evidence type="ECO:0000256" key="1">
    <source>
        <dbReference type="ARBA" id="ARBA00004141"/>
    </source>
</evidence>
<feature type="transmembrane region" description="Helical" evidence="6">
    <location>
        <begin position="90"/>
        <end position="108"/>
    </location>
</feature>
<dbReference type="Pfam" id="PF03073">
    <property type="entry name" value="TspO_MBR"/>
    <property type="match status" value="1"/>
</dbReference>
<feature type="transmembrane region" description="Helical" evidence="6">
    <location>
        <begin position="18"/>
        <end position="36"/>
    </location>
</feature>
<organism evidence="7 8">
    <name type="scientific">Ramazzottius varieornatus</name>
    <name type="common">Water bear</name>
    <name type="synonym">Tardigrade</name>
    <dbReference type="NCBI Taxonomy" id="947166"/>
    <lineage>
        <taxon>Eukaryota</taxon>
        <taxon>Metazoa</taxon>
        <taxon>Ecdysozoa</taxon>
        <taxon>Tardigrada</taxon>
        <taxon>Eutardigrada</taxon>
        <taxon>Parachela</taxon>
        <taxon>Hypsibioidea</taxon>
        <taxon>Ramazzottiidae</taxon>
        <taxon>Ramazzottius</taxon>
    </lineage>
</organism>
<keyword evidence="4 6" id="KW-1133">Transmembrane helix</keyword>
<comment type="caution">
    <text evidence="7">The sequence shown here is derived from an EMBL/GenBank/DDBJ whole genome shotgun (WGS) entry which is preliminary data.</text>
</comment>
<dbReference type="Proteomes" id="UP000186922">
    <property type="component" value="Unassembled WGS sequence"/>
</dbReference>
<comment type="subcellular location">
    <subcellularLocation>
        <location evidence="1">Membrane</location>
        <topology evidence="1">Multi-pass membrane protein</topology>
    </subcellularLocation>
</comment>
<sequence>MAPKGITGVTVNTLLTEILPAIVVPIALGWLTNSATRNELQTWYRNLKKPSWTPPDSAFPIVWTILYAMMGYASWLIYQSGPMSVIRFPLIMYAVQLLLNISWSPIFWKAHAKNMALYEICALWVAIASCIIIFYPLNKVASYLMMPYLAWVTLATALNYRIAKDNPRKGRTSPAGRINSKLT</sequence>
<dbReference type="PANTHER" id="PTHR10057">
    <property type="entry name" value="PERIPHERAL-TYPE BENZODIAZEPINE RECEPTOR"/>
    <property type="match status" value="1"/>
</dbReference>
<dbReference type="AlphaFoldDB" id="A0A1D1W428"/>
<dbReference type="CDD" id="cd15904">
    <property type="entry name" value="TSPO_MBR"/>
    <property type="match status" value="1"/>
</dbReference>
<dbReference type="InterPro" id="IPR038330">
    <property type="entry name" value="TspO/MBR-related_sf"/>
</dbReference>
<dbReference type="OrthoDB" id="8841220at2759"/>
<keyword evidence="3 6" id="KW-0812">Transmembrane</keyword>
<evidence type="ECO:0000313" key="8">
    <source>
        <dbReference type="Proteomes" id="UP000186922"/>
    </source>
</evidence>
<feature type="transmembrane region" description="Helical" evidence="6">
    <location>
        <begin position="143"/>
        <end position="162"/>
    </location>
</feature>
<evidence type="ECO:0000256" key="3">
    <source>
        <dbReference type="ARBA" id="ARBA00022692"/>
    </source>
</evidence>
<proteinExistence type="inferred from homology"/>
<keyword evidence="5 6" id="KW-0472">Membrane</keyword>
<dbReference type="STRING" id="947166.A0A1D1W428"/>
<protein>
    <recommendedName>
        <fullName evidence="9">TspO/MBR-related protein</fullName>
    </recommendedName>
</protein>
<dbReference type="EMBL" id="BDGG01000013">
    <property type="protein sequence ID" value="GAV06154.1"/>
    <property type="molecule type" value="Genomic_DNA"/>
</dbReference>
<name>A0A1D1W428_RAMVA</name>
<keyword evidence="8" id="KW-1185">Reference proteome</keyword>
<dbReference type="PANTHER" id="PTHR10057:SF0">
    <property type="entry name" value="TRANSLOCATOR PROTEIN"/>
    <property type="match status" value="1"/>
</dbReference>
<accession>A0A1D1W428</accession>
<feature type="transmembrane region" description="Helical" evidence="6">
    <location>
        <begin position="115"/>
        <end position="137"/>
    </location>
</feature>
<dbReference type="GO" id="GO:0033013">
    <property type="term" value="P:tetrapyrrole metabolic process"/>
    <property type="evidence" value="ECO:0007669"/>
    <property type="project" value="UniProtKB-ARBA"/>
</dbReference>
<reference evidence="7 8" key="1">
    <citation type="journal article" date="2016" name="Nat. Commun.">
        <title>Extremotolerant tardigrade genome and improved radiotolerance of human cultured cells by tardigrade-unique protein.</title>
        <authorList>
            <person name="Hashimoto T."/>
            <person name="Horikawa D.D."/>
            <person name="Saito Y."/>
            <person name="Kuwahara H."/>
            <person name="Kozuka-Hata H."/>
            <person name="Shin-I T."/>
            <person name="Minakuchi Y."/>
            <person name="Ohishi K."/>
            <person name="Motoyama A."/>
            <person name="Aizu T."/>
            <person name="Enomoto A."/>
            <person name="Kondo K."/>
            <person name="Tanaka S."/>
            <person name="Hara Y."/>
            <person name="Koshikawa S."/>
            <person name="Sagara H."/>
            <person name="Miura T."/>
            <person name="Yokobori S."/>
            <person name="Miyagawa K."/>
            <person name="Suzuki Y."/>
            <person name="Kubo T."/>
            <person name="Oyama M."/>
            <person name="Kohara Y."/>
            <person name="Fujiyama A."/>
            <person name="Arakawa K."/>
            <person name="Katayama T."/>
            <person name="Toyoda A."/>
            <person name="Kunieda T."/>
        </authorList>
    </citation>
    <scope>NUCLEOTIDE SEQUENCE [LARGE SCALE GENOMIC DNA]</scope>
    <source>
        <strain evidence="7 8">YOKOZUNA-1</strain>
    </source>
</reference>
<evidence type="ECO:0000313" key="7">
    <source>
        <dbReference type="EMBL" id="GAV06154.1"/>
    </source>
</evidence>
<dbReference type="Gene3D" id="1.20.1260.100">
    <property type="entry name" value="TspO/MBR protein"/>
    <property type="match status" value="1"/>
</dbReference>
<dbReference type="GO" id="GO:0016020">
    <property type="term" value="C:membrane"/>
    <property type="evidence" value="ECO:0007669"/>
    <property type="project" value="UniProtKB-SubCell"/>
</dbReference>
<gene>
    <name evidence="7" type="primary">RvY_16182-1</name>
    <name evidence="7" type="synonym">RvY_16182.1</name>
    <name evidence="7" type="ORF">RvY_16182</name>
</gene>
<evidence type="ECO:0008006" key="9">
    <source>
        <dbReference type="Google" id="ProtNLM"/>
    </source>
</evidence>
<dbReference type="InterPro" id="IPR004307">
    <property type="entry name" value="TspO_MBR"/>
</dbReference>
<comment type="similarity">
    <text evidence="2">Belongs to the TspO/BZRP family.</text>
</comment>